<protein>
    <submittedName>
        <fullName evidence="1">Uncharacterized protein</fullName>
    </submittedName>
</protein>
<reference evidence="1" key="1">
    <citation type="submission" date="2023-10" db="EMBL/GenBank/DDBJ databases">
        <authorList>
            <person name="Rodriguez Cubillos JULIANA M."/>
            <person name="De Vega J."/>
        </authorList>
    </citation>
    <scope>NUCLEOTIDE SEQUENCE</scope>
</reference>
<sequence>MEVNTSSPSPTLPNSGTLTGTVNPASPSSVNLYRITKVLERLATHFHPGIRSDSLEFFTLCLSLSRGIDYALANGEIPPKANELPMLMKQMYQRKTDELSLAAVMVLMISVKNACKIGWFQKKDSEELLTIAEEIAKIYCTLGNVSAGPSSSHSTVLAIMERFYPKLKLGPIIVSIEAKPGYGASAVDFHITKTSVQSNKKISLLVAQIDNIETSACLISPQHVNFLLNGKGIDTRTSLRMDPGPQMPTSVTSVLKFGTNLLQAVGQFNGHYIILVAYMNVASLPEHPVLPPDYIQPAVTSVDSDSDVIEGESRISLNCPISFKRIKTPVKGRSCKHFQCFDFDNYLKINSKRPSWRCPHCIQPVSYTEIRLDRKMIEILEKVGENIVEVTVNADGSWNSENSHAVNKIQNKIHNCEKEETEPQESTSSPDTIPNVVDLTNKDNDLDIMDICETEDRKPCQASLATGVQIEDDFWAGLYLPNSRPDTLSVDADLPVLADAVSPVFNPVAEGHDNIPAMNSAMHNQFSAQSNLELMSYVNSVVNEYGRSSSAPRHIQRTPVAIQALPVPSHTGQQQNSVTNLDSLITSSSSATHVSLPNPTSADPYNAILSDAERQQLFSRTPLNMPQVSAATQNRVPTVNMSAPIHNRAPPANMSAVTHNRAPSQLQNPQYRTGILNDFRNSHLQHTLNPQAHQPMKPLNTQLSRIQQGSSQANAAGPAANSQQARNISHAARQGEQRGPPVQAVSRTDELFNSQPDQNWRPTRMRGSLSGEQLTEQVRQKLIMPSSHEVQSSRPQAPQPGRTRPH</sequence>
<keyword evidence="2" id="KW-1185">Reference proteome</keyword>
<dbReference type="Proteomes" id="UP001177021">
    <property type="component" value="Unassembled WGS sequence"/>
</dbReference>
<proteinExistence type="predicted"/>
<organism evidence="1 2">
    <name type="scientific">Trifolium pratense</name>
    <name type="common">Red clover</name>
    <dbReference type="NCBI Taxonomy" id="57577"/>
    <lineage>
        <taxon>Eukaryota</taxon>
        <taxon>Viridiplantae</taxon>
        <taxon>Streptophyta</taxon>
        <taxon>Embryophyta</taxon>
        <taxon>Tracheophyta</taxon>
        <taxon>Spermatophyta</taxon>
        <taxon>Magnoliopsida</taxon>
        <taxon>eudicotyledons</taxon>
        <taxon>Gunneridae</taxon>
        <taxon>Pentapetalae</taxon>
        <taxon>rosids</taxon>
        <taxon>fabids</taxon>
        <taxon>Fabales</taxon>
        <taxon>Fabaceae</taxon>
        <taxon>Papilionoideae</taxon>
        <taxon>50 kb inversion clade</taxon>
        <taxon>NPAAA clade</taxon>
        <taxon>Hologalegina</taxon>
        <taxon>IRL clade</taxon>
        <taxon>Trifolieae</taxon>
        <taxon>Trifolium</taxon>
    </lineage>
</organism>
<dbReference type="EMBL" id="CASHSV030000109">
    <property type="protein sequence ID" value="CAJ2650678.1"/>
    <property type="molecule type" value="Genomic_DNA"/>
</dbReference>
<gene>
    <name evidence="1" type="ORF">MILVUS5_LOCUS18449</name>
</gene>
<evidence type="ECO:0000313" key="2">
    <source>
        <dbReference type="Proteomes" id="UP001177021"/>
    </source>
</evidence>
<name>A0ACB0K2R9_TRIPR</name>
<evidence type="ECO:0000313" key="1">
    <source>
        <dbReference type="EMBL" id="CAJ2650678.1"/>
    </source>
</evidence>
<comment type="caution">
    <text evidence="1">The sequence shown here is derived from an EMBL/GenBank/DDBJ whole genome shotgun (WGS) entry which is preliminary data.</text>
</comment>
<accession>A0ACB0K2R9</accession>